<reference evidence="7 8" key="1">
    <citation type="submission" date="2012-01" db="EMBL/GenBank/DDBJ databases">
        <title>The Genome Sequence of Scardovia inopinata F0304.</title>
        <authorList>
            <consortium name="The Broad Institute Genome Sequencing Platform"/>
            <person name="Earl A."/>
            <person name="Ward D."/>
            <person name="Feldgarden M."/>
            <person name="Gevers D."/>
            <person name="Izard J."/>
            <person name="Baranova O.V."/>
            <person name="Blanton J.M."/>
            <person name="Tanner A.C."/>
            <person name="Dewhirst F.E."/>
            <person name="Young S.K."/>
            <person name="Zeng Q."/>
            <person name="Gargeya S."/>
            <person name="Fitzgerald M."/>
            <person name="Haas B."/>
            <person name="Abouelleil A."/>
            <person name="Alvarado L."/>
            <person name="Arachchi H.M."/>
            <person name="Berlin A."/>
            <person name="Chapman S.B."/>
            <person name="Gearin G."/>
            <person name="Goldberg J."/>
            <person name="Griggs A."/>
            <person name="Gujja S."/>
            <person name="Hansen M."/>
            <person name="Heiman D."/>
            <person name="Howarth C."/>
            <person name="Larimer J."/>
            <person name="Lui A."/>
            <person name="MacDonald P.J."/>
            <person name="McCowen C."/>
            <person name="Montmayeur A."/>
            <person name="Murphy C."/>
            <person name="Neiman D."/>
            <person name="Pearson M."/>
            <person name="Priest M."/>
            <person name="Roberts A."/>
            <person name="Saif S."/>
            <person name="Shea T."/>
            <person name="Sisk P."/>
            <person name="Stolte C."/>
            <person name="Sykes S."/>
            <person name="Wortman J."/>
            <person name="Nusbaum C."/>
            <person name="Birren B."/>
        </authorList>
    </citation>
    <scope>NUCLEOTIDE SEQUENCE [LARGE SCALE GENOMIC DNA]</scope>
    <source>
        <strain evidence="7 8">F0304</strain>
    </source>
</reference>
<feature type="compositionally biased region" description="Polar residues" evidence="5">
    <location>
        <begin position="38"/>
        <end position="72"/>
    </location>
</feature>
<dbReference type="AlphaFoldDB" id="W5IJQ7"/>
<dbReference type="Pfam" id="PF21982">
    <property type="entry name" value="RecX_HTH1"/>
    <property type="match status" value="1"/>
</dbReference>
<dbReference type="Proteomes" id="UP000005777">
    <property type="component" value="Unassembled WGS sequence"/>
</dbReference>
<keyword evidence="8" id="KW-1185">Reference proteome</keyword>
<name>W5IJQ7_SCAIO</name>
<dbReference type="eggNOG" id="COG2137">
    <property type="taxonomic scope" value="Bacteria"/>
</dbReference>
<evidence type="ECO:0000313" key="7">
    <source>
        <dbReference type="EMBL" id="EFG27228.2"/>
    </source>
</evidence>
<accession>W5IJQ7</accession>
<evidence type="ECO:0000259" key="6">
    <source>
        <dbReference type="Pfam" id="PF21982"/>
    </source>
</evidence>
<evidence type="ECO:0000256" key="5">
    <source>
        <dbReference type="SAM" id="MobiDB-lite"/>
    </source>
</evidence>
<feature type="compositionally biased region" description="Low complexity" evidence="5">
    <location>
        <begin position="23"/>
        <end position="37"/>
    </location>
</feature>
<dbReference type="PANTHER" id="PTHR33602">
    <property type="entry name" value="REGULATORY PROTEIN RECX FAMILY PROTEIN"/>
    <property type="match status" value="1"/>
</dbReference>
<sequence length="268" mass="29760">MISAEEFLSQLPQQNPPDPPLPESGSDSDSAKSISEELQTGSDTAAVQNSDKYAAGTNASSVTSEEWNSTDSRASRMKSPESNLLRPAEENRCQEAALRLLDAAPRSSGALRQRLIDKGFEEHTVDRVIDRLTDSQLIDDETYAKAMVHYCLSRQLGEFGTRRELLKKKVGQGLIDTCLEQARQDGLFDQALQELAVKIAKKTRGLDRKVRLRRFWSAGARKGHNLEAIKRYSSYVSGTDNMTDDLASLTSDDSHNSRFSRVSQFDGD</sequence>
<evidence type="ECO:0000313" key="8">
    <source>
        <dbReference type="Proteomes" id="UP000005777"/>
    </source>
</evidence>
<evidence type="ECO:0000256" key="2">
    <source>
        <dbReference type="ARBA" id="ARBA00009695"/>
    </source>
</evidence>
<protein>
    <recommendedName>
        <fullName evidence="3">Regulatory protein RecX</fullName>
    </recommendedName>
</protein>
<dbReference type="Gene3D" id="1.10.10.10">
    <property type="entry name" value="Winged helix-like DNA-binding domain superfamily/Winged helix DNA-binding domain"/>
    <property type="match status" value="1"/>
</dbReference>
<feature type="domain" description="RecX first three-helical" evidence="6">
    <location>
        <begin position="95"/>
        <end position="132"/>
    </location>
</feature>
<evidence type="ECO:0000256" key="1">
    <source>
        <dbReference type="ARBA" id="ARBA00004496"/>
    </source>
</evidence>
<dbReference type="InterPro" id="IPR003783">
    <property type="entry name" value="Regulatory_RecX"/>
</dbReference>
<dbReference type="HOGENOM" id="CLU_066607_1_0_11"/>
<dbReference type="InterPro" id="IPR036388">
    <property type="entry name" value="WH-like_DNA-bd_sf"/>
</dbReference>
<dbReference type="GO" id="GO:0005737">
    <property type="term" value="C:cytoplasm"/>
    <property type="evidence" value="ECO:0007669"/>
    <property type="project" value="UniProtKB-SubCell"/>
</dbReference>
<evidence type="ECO:0000256" key="3">
    <source>
        <dbReference type="ARBA" id="ARBA00018111"/>
    </source>
</evidence>
<organism evidence="7 8">
    <name type="scientific">Scardovia inopinata F0304</name>
    <dbReference type="NCBI Taxonomy" id="641146"/>
    <lineage>
        <taxon>Bacteria</taxon>
        <taxon>Bacillati</taxon>
        <taxon>Actinomycetota</taxon>
        <taxon>Actinomycetes</taxon>
        <taxon>Bifidobacteriales</taxon>
        <taxon>Bifidobacteriaceae</taxon>
        <taxon>Scardovia</taxon>
    </lineage>
</organism>
<dbReference type="InterPro" id="IPR053926">
    <property type="entry name" value="RecX_HTH_1st"/>
</dbReference>
<dbReference type="GO" id="GO:0006282">
    <property type="term" value="P:regulation of DNA repair"/>
    <property type="evidence" value="ECO:0007669"/>
    <property type="project" value="InterPro"/>
</dbReference>
<feature type="region of interest" description="Disordered" evidence="5">
    <location>
        <begin position="1"/>
        <end position="89"/>
    </location>
</feature>
<dbReference type="PANTHER" id="PTHR33602:SF1">
    <property type="entry name" value="REGULATORY PROTEIN RECX FAMILY PROTEIN"/>
    <property type="match status" value="1"/>
</dbReference>
<comment type="similarity">
    <text evidence="2">Belongs to the RecX family.</text>
</comment>
<dbReference type="EMBL" id="ADCX01000004">
    <property type="protein sequence ID" value="EFG27228.2"/>
    <property type="molecule type" value="Genomic_DNA"/>
</dbReference>
<keyword evidence="4" id="KW-0963">Cytoplasm</keyword>
<comment type="subcellular location">
    <subcellularLocation>
        <location evidence="1">Cytoplasm</location>
    </subcellularLocation>
</comment>
<comment type="caution">
    <text evidence="7">The sequence shown here is derived from an EMBL/GenBank/DDBJ whole genome shotgun (WGS) entry which is preliminary data.</text>
</comment>
<evidence type="ECO:0000256" key="4">
    <source>
        <dbReference type="ARBA" id="ARBA00022490"/>
    </source>
</evidence>
<gene>
    <name evidence="7" type="ORF">HMPREF9020_00867</name>
</gene>
<proteinExistence type="inferred from homology"/>